<dbReference type="InterPro" id="IPR012944">
    <property type="entry name" value="SusD_RagB_dom"/>
</dbReference>
<comment type="similarity">
    <text evidence="2">Belongs to the SusD family.</text>
</comment>
<dbReference type="AlphaFoldDB" id="A0A3P2ABY5"/>
<keyword evidence="5" id="KW-0998">Cell outer membrane</keyword>
<reference evidence="9 10" key="1">
    <citation type="submission" date="2018-11" db="EMBL/GenBank/DDBJ databases">
        <title>Genomes From Bacteria Associated with the Canine Oral Cavity: a Test Case for Automated Genome-Based Taxonomic Assignment.</title>
        <authorList>
            <person name="Coil D.A."/>
            <person name="Jospin G."/>
            <person name="Darling A.E."/>
            <person name="Wallis C."/>
            <person name="Davis I.J."/>
            <person name="Harris S."/>
            <person name="Eisen J.A."/>
            <person name="Holcombe L.J."/>
            <person name="O'Flynn C."/>
        </authorList>
    </citation>
    <scope>NUCLEOTIDE SEQUENCE [LARGE SCALE GENOMIC DNA]</scope>
    <source>
        <strain evidence="9 10">OH1047_COT-310</strain>
    </source>
</reference>
<keyword evidence="4" id="KW-0472">Membrane</keyword>
<keyword evidence="10" id="KW-1185">Reference proteome</keyword>
<evidence type="ECO:0000313" key="9">
    <source>
        <dbReference type="EMBL" id="RRD92548.1"/>
    </source>
</evidence>
<dbReference type="EMBL" id="RQYF01000009">
    <property type="protein sequence ID" value="RRD92548.1"/>
    <property type="molecule type" value="Genomic_DNA"/>
</dbReference>
<comment type="caution">
    <text evidence="9">The sequence shown here is derived from an EMBL/GenBank/DDBJ whole genome shotgun (WGS) entry which is preliminary data.</text>
</comment>
<protein>
    <submittedName>
        <fullName evidence="9">RagB/SusD family nutrient uptake outer membrane protein</fullName>
    </submittedName>
</protein>
<accession>A0A3P2ABY5</accession>
<dbReference type="PROSITE" id="PS51257">
    <property type="entry name" value="PROKAR_LIPOPROTEIN"/>
    <property type="match status" value="1"/>
</dbReference>
<evidence type="ECO:0000313" key="10">
    <source>
        <dbReference type="Proteomes" id="UP000279562"/>
    </source>
</evidence>
<organism evidence="9 10">
    <name type="scientific">Prevotella heparinolytica</name>
    <dbReference type="NCBI Taxonomy" id="28113"/>
    <lineage>
        <taxon>Bacteria</taxon>
        <taxon>Pseudomonadati</taxon>
        <taxon>Bacteroidota</taxon>
        <taxon>Bacteroidia</taxon>
        <taxon>Bacteroidales</taxon>
        <taxon>Bacteroidaceae</taxon>
        <taxon>Bacteroides</taxon>
    </lineage>
</organism>
<evidence type="ECO:0000259" key="7">
    <source>
        <dbReference type="Pfam" id="PF07980"/>
    </source>
</evidence>
<evidence type="ECO:0000256" key="2">
    <source>
        <dbReference type="ARBA" id="ARBA00006275"/>
    </source>
</evidence>
<evidence type="ECO:0000259" key="8">
    <source>
        <dbReference type="Pfam" id="PF14322"/>
    </source>
</evidence>
<feature type="domain" description="RagB/SusD" evidence="7">
    <location>
        <begin position="275"/>
        <end position="551"/>
    </location>
</feature>
<comment type="subcellular location">
    <subcellularLocation>
        <location evidence="1">Cell outer membrane</location>
    </subcellularLocation>
</comment>
<keyword evidence="3 6" id="KW-0732">Signal</keyword>
<dbReference type="InterPro" id="IPR011990">
    <property type="entry name" value="TPR-like_helical_dom_sf"/>
</dbReference>
<dbReference type="SUPFAM" id="SSF48452">
    <property type="entry name" value="TPR-like"/>
    <property type="match status" value="1"/>
</dbReference>
<sequence>MKSYKLIVWASIALLSTSSCDSFLDKVPHDSLSPSTFWQTEKDVYSAVTACYEKWSNPVGSDDILFADCMSDIAYKASSSGNYKFVANGTMSQTRTMAYYDYSLIRRCNTFFAKADKVDFDEKVKNDLFAQVRTIRAYRYFQMNFWYGGVPLITDLPETAAEAQVERSSEEKIKEFVYNELDQAIPMLNIRPSQKGRIARGTALAVKMRAALYWGDYQKAREAANAIRQLDMYELDPDFLEMFSLQGQTSKEIIYAMQHVPTTFPFENCIRLFNNGDGGWASMVPTSNLVDMFEMKNGLMPDEPDSGYDPEHPFANRDPRLAQTVIYPGMDWLGKNGKIRVFNTLDKKINGASNPDFYNASNNASKTGMIWAKYTVPISQYSASLNNEALCPILFRYAEVLLTIAEANVELNENLDETLDIIDQLRVRGGMSKVNRSKYMDQKSIRALVRRERTIELAGEGMRRADIVRWKDENGKMVAHTVLNGTLYRMIGTVNEKESNPEMRTRIEPRTPANEKQCRIEDRVFNDHNRYLPFSLSELEKNPKLKQNDGYAN</sequence>
<feature type="signal peptide" evidence="6">
    <location>
        <begin position="1"/>
        <end position="21"/>
    </location>
</feature>
<evidence type="ECO:0000256" key="4">
    <source>
        <dbReference type="ARBA" id="ARBA00023136"/>
    </source>
</evidence>
<dbReference type="Gene3D" id="1.25.40.390">
    <property type="match status" value="1"/>
</dbReference>
<feature type="chain" id="PRO_5018254167" evidence="6">
    <location>
        <begin position="22"/>
        <end position="553"/>
    </location>
</feature>
<dbReference type="Pfam" id="PF14322">
    <property type="entry name" value="SusD-like_3"/>
    <property type="match status" value="1"/>
</dbReference>
<evidence type="ECO:0000256" key="6">
    <source>
        <dbReference type="SAM" id="SignalP"/>
    </source>
</evidence>
<evidence type="ECO:0000256" key="5">
    <source>
        <dbReference type="ARBA" id="ARBA00023237"/>
    </source>
</evidence>
<proteinExistence type="inferred from homology"/>
<evidence type="ECO:0000256" key="3">
    <source>
        <dbReference type="ARBA" id="ARBA00022729"/>
    </source>
</evidence>
<gene>
    <name evidence="9" type="ORF">EII33_03435</name>
</gene>
<dbReference type="Pfam" id="PF07980">
    <property type="entry name" value="SusD_RagB"/>
    <property type="match status" value="1"/>
</dbReference>
<dbReference type="GO" id="GO:0009279">
    <property type="term" value="C:cell outer membrane"/>
    <property type="evidence" value="ECO:0007669"/>
    <property type="project" value="UniProtKB-SubCell"/>
</dbReference>
<dbReference type="Proteomes" id="UP000279562">
    <property type="component" value="Unassembled WGS sequence"/>
</dbReference>
<feature type="domain" description="SusD-like N-terminal" evidence="8">
    <location>
        <begin position="23"/>
        <end position="192"/>
    </location>
</feature>
<dbReference type="RefSeq" id="WP_125238547.1">
    <property type="nucleotide sequence ID" value="NZ_RQYF01000009.1"/>
</dbReference>
<evidence type="ECO:0000256" key="1">
    <source>
        <dbReference type="ARBA" id="ARBA00004442"/>
    </source>
</evidence>
<dbReference type="InterPro" id="IPR033985">
    <property type="entry name" value="SusD-like_N"/>
</dbReference>
<name>A0A3P2ABY5_9BACE</name>